<accession>A0A0A9CT77</accession>
<name>A0A0A9CT77_ARUDO</name>
<evidence type="ECO:0000313" key="1">
    <source>
        <dbReference type="EMBL" id="JAD77593.1"/>
    </source>
</evidence>
<sequence length="28" mass="3153">MTQSACYCSGSDIEPSLKYLLETLALWE</sequence>
<reference evidence="1" key="1">
    <citation type="submission" date="2014-09" db="EMBL/GenBank/DDBJ databases">
        <authorList>
            <person name="Magalhaes I.L.F."/>
            <person name="Oliveira U."/>
            <person name="Santos F.R."/>
            <person name="Vidigal T.H.D.A."/>
            <person name="Brescovit A.D."/>
            <person name="Santos A.J."/>
        </authorList>
    </citation>
    <scope>NUCLEOTIDE SEQUENCE</scope>
    <source>
        <tissue evidence="1">Shoot tissue taken approximately 20 cm above the soil surface</tissue>
    </source>
</reference>
<protein>
    <submittedName>
        <fullName evidence="1">Uncharacterized protein</fullName>
    </submittedName>
</protein>
<dbReference type="EMBL" id="GBRH01220302">
    <property type="protein sequence ID" value="JAD77593.1"/>
    <property type="molecule type" value="Transcribed_RNA"/>
</dbReference>
<organism evidence="1">
    <name type="scientific">Arundo donax</name>
    <name type="common">Giant reed</name>
    <name type="synonym">Donax arundinaceus</name>
    <dbReference type="NCBI Taxonomy" id="35708"/>
    <lineage>
        <taxon>Eukaryota</taxon>
        <taxon>Viridiplantae</taxon>
        <taxon>Streptophyta</taxon>
        <taxon>Embryophyta</taxon>
        <taxon>Tracheophyta</taxon>
        <taxon>Spermatophyta</taxon>
        <taxon>Magnoliopsida</taxon>
        <taxon>Liliopsida</taxon>
        <taxon>Poales</taxon>
        <taxon>Poaceae</taxon>
        <taxon>PACMAD clade</taxon>
        <taxon>Arundinoideae</taxon>
        <taxon>Arundineae</taxon>
        <taxon>Arundo</taxon>
    </lineage>
</organism>
<proteinExistence type="predicted"/>
<dbReference type="AlphaFoldDB" id="A0A0A9CT77"/>
<reference evidence="1" key="2">
    <citation type="journal article" date="2015" name="Data Brief">
        <title>Shoot transcriptome of the giant reed, Arundo donax.</title>
        <authorList>
            <person name="Barrero R.A."/>
            <person name="Guerrero F.D."/>
            <person name="Moolhuijzen P."/>
            <person name="Goolsby J.A."/>
            <person name="Tidwell J."/>
            <person name="Bellgard S.E."/>
            <person name="Bellgard M.I."/>
        </authorList>
    </citation>
    <scope>NUCLEOTIDE SEQUENCE</scope>
    <source>
        <tissue evidence="1">Shoot tissue taken approximately 20 cm above the soil surface</tissue>
    </source>
</reference>